<protein>
    <submittedName>
        <fullName evidence="3">FAD-binding oxidoreductase</fullName>
        <ecNumber evidence="3">1.-.-.-</ecNumber>
    </submittedName>
</protein>
<dbReference type="Gene3D" id="3.30.9.10">
    <property type="entry name" value="D-Amino Acid Oxidase, subunit A, domain 2"/>
    <property type="match status" value="1"/>
</dbReference>
<dbReference type="Proteomes" id="UP001364156">
    <property type="component" value="Chromosome"/>
</dbReference>
<dbReference type="EC" id="1.-.-.-" evidence="3"/>
<name>A0ABZ2HKP5_9RHOB</name>
<gene>
    <name evidence="3" type="ORF">RZ517_02830</name>
</gene>
<evidence type="ECO:0000256" key="1">
    <source>
        <dbReference type="ARBA" id="ARBA00023002"/>
    </source>
</evidence>
<dbReference type="GO" id="GO:0016491">
    <property type="term" value="F:oxidoreductase activity"/>
    <property type="evidence" value="ECO:0007669"/>
    <property type="project" value="UniProtKB-KW"/>
</dbReference>
<evidence type="ECO:0000313" key="4">
    <source>
        <dbReference type="Proteomes" id="UP001364156"/>
    </source>
</evidence>
<reference evidence="3 4" key="1">
    <citation type="submission" date="2023-10" db="EMBL/GenBank/DDBJ databases">
        <title>Roseovarius strain S88 nov., isolated from a marine algae.</title>
        <authorList>
            <person name="Lee M.W."/>
            <person name="Lee J.K."/>
            <person name="Kim J.M."/>
            <person name="Choi D.G."/>
            <person name="Baek J.H."/>
            <person name="Bayburt H."/>
            <person name="Jung J.J."/>
            <person name="Han D.M."/>
            <person name="Jeon C.O."/>
        </authorList>
    </citation>
    <scope>NUCLEOTIDE SEQUENCE [LARGE SCALE GENOMIC DNA]</scope>
    <source>
        <strain evidence="3 4">S88</strain>
    </source>
</reference>
<dbReference type="PRINTS" id="PR00411">
    <property type="entry name" value="PNDRDTASEI"/>
</dbReference>
<dbReference type="PANTHER" id="PTHR13847:SF281">
    <property type="entry name" value="FAD DEPENDENT OXIDOREDUCTASE DOMAIN-CONTAINING PROTEIN"/>
    <property type="match status" value="1"/>
</dbReference>
<dbReference type="PANTHER" id="PTHR13847">
    <property type="entry name" value="SARCOSINE DEHYDROGENASE-RELATED"/>
    <property type="match status" value="1"/>
</dbReference>
<dbReference type="SUPFAM" id="SSF51905">
    <property type="entry name" value="FAD/NAD(P)-binding domain"/>
    <property type="match status" value="1"/>
</dbReference>
<accession>A0ABZ2HKP5</accession>
<evidence type="ECO:0000259" key="2">
    <source>
        <dbReference type="Pfam" id="PF01266"/>
    </source>
</evidence>
<dbReference type="EMBL" id="CP146069">
    <property type="protein sequence ID" value="WWR47136.1"/>
    <property type="molecule type" value="Genomic_DNA"/>
</dbReference>
<keyword evidence="1 3" id="KW-0560">Oxidoreductase</keyword>
<dbReference type="InterPro" id="IPR006076">
    <property type="entry name" value="FAD-dep_OxRdtase"/>
</dbReference>
<dbReference type="InterPro" id="IPR036188">
    <property type="entry name" value="FAD/NAD-bd_sf"/>
</dbReference>
<keyword evidence="4" id="KW-1185">Reference proteome</keyword>
<dbReference type="Pfam" id="PF01266">
    <property type="entry name" value="DAO"/>
    <property type="match status" value="1"/>
</dbReference>
<dbReference type="RefSeq" id="WP_338549974.1">
    <property type="nucleotide sequence ID" value="NZ_CP146069.1"/>
</dbReference>
<feature type="domain" description="FAD dependent oxidoreductase" evidence="2">
    <location>
        <begin position="42"/>
        <end position="394"/>
    </location>
</feature>
<sequence>MSARAKSDTWYKSSCHIKTSLWGKTADDLPELEPLTSDVSADVAVIGAGFCGLSSALHLAEQGVDVAIVEAHEPGWGASGRNGGQVIPGLKILPDEMVARYGKERGERIAETAGGAPQVVYDLIEKYGIECDLRRTGWIQLAKGPAGRVTTDAHVAQWGSRGVATRTLDRGEIETKVGTSAYASALMDERGGNLHPLKYARGLAKACLSLGVRIFPQSPAVSVEHDGAHWVVKTEQGQVNAQTVIVCTNGYTGSMLPGLSDSIVPVLTGVLATDSLSHNLKNKILPDRQGAADTRRLLSWFGIDSQDRLIFGSRINSQQELIDEANFGFGFRRMREIFPEVDVSRVNHLWTGRVALTLDHAPHIHKLGDGLYSGLGFNGRGVAMASMFGKVLAAHCLGKAGDDFLPLTLMPKVPFSRFRGQGLAVALTWKRLMDAVRP</sequence>
<organism evidence="3 4">
    <name type="scientific">Roseovarius phycicola</name>
    <dbReference type="NCBI Taxonomy" id="3080976"/>
    <lineage>
        <taxon>Bacteria</taxon>
        <taxon>Pseudomonadati</taxon>
        <taxon>Pseudomonadota</taxon>
        <taxon>Alphaproteobacteria</taxon>
        <taxon>Rhodobacterales</taxon>
        <taxon>Roseobacteraceae</taxon>
        <taxon>Roseovarius</taxon>
    </lineage>
</organism>
<proteinExistence type="predicted"/>
<dbReference type="Gene3D" id="3.50.50.60">
    <property type="entry name" value="FAD/NAD(P)-binding domain"/>
    <property type="match status" value="1"/>
</dbReference>
<evidence type="ECO:0000313" key="3">
    <source>
        <dbReference type="EMBL" id="WWR47136.1"/>
    </source>
</evidence>